<gene>
    <name evidence="1" type="ORF">RRG08_019253</name>
</gene>
<evidence type="ECO:0000313" key="1">
    <source>
        <dbReference type="EMBL" id="KAK3788865.1"/>
    </source>
</evidence>
<organism evidence="1 2">
    <name type="scientific">Elysia crispata</name>
    <name type="common">lettuce slug</name>
    <dbReference type="NCBI Taxonomy" id="231223"/>
    <lineage>
        <taxon>Eukaryota</taxon>
        <taxon>Metazoa</taxon>
        <taxon>Spiralia</taxon>
        <taxon>Lophotrochozoa</taxon>
        <taxon>Mollusca</taxon>
        <taxon>Gastropoda</taxon>
        <taxon>Heterobranchia</taxon>
        <taxon>Euthyneura</taxon>
        <taxon>Panpulmonata</taxon>
        <taxon>Sacoglossa</taxon>
        <taxon>Placobranchoidea</taxon>
        <taxon>Plakobranchidae</taxon>
        <taxon>Elysia</taxon>
    </lineage>
</organism>
<protein>
    <submittedName>
        <fullName evidence="1">Uncharacterized protein</fullName>
    </submittedName>
</protein>
<sequence length="100" mass="11451">MQECGKKKNKALVSSKKSFLYRAPQEIDKEDVVRHEEEKREAVMDLASICSPQVGVKRSETFDFFLRHLLQTPGGSEKIRNFRFLPRSAISSKPQAGVKR</sequence>
<accession>A0AAE1E0B0</accession>
<dbReference type="EMBL" id="JAWDGP010001723">
    <property type="protein sequence ID" value="KAK3788865.1"/>
    <property type="molecule type" value="Genomic_DNA"/>
</dbReference>
<evidence type="ECO:0000313" key="2">
    <source>
        <dbReference type="Proteomes" id="UP001283361"/>
    </source>
</evidence>
<comment type="caution">
    <text evidence="1">The sequence shown here is derived from an EMBL/GenBank/DDBJ whole genome shotgun (WGS) entry which is preliminary data.</text>
</comment>
<reference evidence="1" key="1">
    <citation type="journal article" date="2023" name="G3 (Bethesda)">
        <title>A reference genome for the long-term kleptoplast-retaining sea slug Elysia crispata morphotype clarki.</title>
        <authorList>
            <person name="Eastman K.E."/>
            <person name="Pendleton A.L."/>
            <person name="Shaikh M.A."/>
            <person name="Suttiyut T."/>
            <person name="Ogas R."/>
            <person name="Tomko P."/>
            <person name="Gavelis G."/>
            <person name="Widhalm J.R."/>
            <person name="Wisecaver J.H."/>
        </authorList>
    </citation>
    <scope>NUCLEOTIDE SEQUENCE</scope>
    <source>
        <strain evidence="1">ECLA1</strain>
    </source>
</reference>
<proteinExistence type="predicted"/>
<name>A0AAE1E0B0_9GAST</name>
<keyword evidence="2" id="KW-1185">Reference proteome</keyword>
<dbReference type="Proteomes" id="UP001283361">
    <property type="component" value="Unassembled WGS sequence"/>
</dbReference>
<dbReference type="AlphaFoldDB" id="A0AAE1E0B0"/>